<feature type="domain" description="Soluble ligand binding" evidence="3">
    <location>
        <begin position="81"/>
        <end position="124"/>
    </location>
</feature>
<dbReference type="Pfam" id="PF10531">
    <property type="entry name" value="SLBB"/>
    <property type="match status" value="1"/>
</dbReference>
<keyword evidence="1" id="KW-0732">Signal</keyword>
<reference evidence="4" key="1">
    <citation type="journal article" date="2020" name="mSystems">
        <title>Genome- and Community-Level Interaction Insights into Carbon Utilization and Element Cycling Functions of Hydrothermarchaeota in Hydrothermal Sediment.</title>
        <authorList>
            <person name="Zhou Z."/>
            <person name="Liu Y."/>
            <person name="Xu W."/>
            <person name="Pan J."/>
            <person name="Luo Z.H."/>
            <person name="Li M."/>
        </authorList>
    </citation>
    <scope>NUCLEOTIDE SEQUENCE [LARGE SCALE GENOMIC DNA]</scope>
    <source>
        <strain evidence="4">HyVt-443</strain>
    </source>
</reference>
<evidence type="ECO:0000313" key="4">
    <source>
        <dbReference type="EMBL" id="HEB96953.1"/>
    </source>
</evidence>
<name>A0A831RLM8_9GAMM</name>
<dbReference type="AlphaFoldDB" id="A0A831RLM8"/>
<dbReference type="EMBL" id="DRKP01000131">
    <property type="protein sequence ID" value="HEB96953.1"/>
    <property type="molecule type" value="Genomic_DNA"/>
</dbReference>
<dbReference type="InterPro" id="IPR003715">
    <property type="entry name" value="Poly_export_N"/>
</dbReference>
<evidence type="ECO:0000256" key="1">
    <source>
        <dbReference type="ARBA" id="ARBA00022729"/>
    </source>
</evidence>
<dbReference type="PANTHER" id="PTHR33619:SF3">
    <property type="entry name" value="POLYSACCHARIDE EXPORT PROTEIN GFCE-RELATED"/>
    <property type="match status" value="1"/>
</dbReference>
<sequence>MESYKLAANDQISVTVFGEPDLSLPKVRIAPNGTISMPLLGQIRVSGLTAAQVEEKITALLADGYLKKPGVTVSIAEYRLFYVSGEVRKPGGYGYRDGLTVQKAVSLAGGFSERADRDGITITHEGSTTPTDAGLTDRIRPGDVINVKESFF</sequence>
<feature type="domain" description="Polysaccharide export protein N-terminal" evidence="2">
    <location>
        <begin position="2"/>
        <end position="75"/>
    </location>
</feature>
<protein>
    <submittedName>
        <fullName evidence="4">Polysaccharide export protein</fullName>
    </submittedName>
</protein>
<organism evidence="4">
    <name type="scientific">Sedimenticola thiotaurini</name>
    <dbReference type="NCBI Taxonomy" id="1543721"/>
    <lineage>
        <taxon>Bacteria</taxon>
        <taxon>Pseudomonadati</taxon>
        <taxon>Pseudomonadota</taxon>
        <taxon>Gammaproteobacteria</taxon>
        <taxon>Chromatiales</taxon>
        <taxon>Sedimenticolaceae</taxon>
        <taxon>Sedimenticola</taxon>
    </lineage>
</organism>
<dbReference type="InterPro" id="IPR019554">
    <property type="entry name" value="Soluble_ligand-bd"/>
</dbReference>
<dbReference type="Proteomes" id="UP000886251">
    <property type="component" value="Unassembled WGS sequence"/>
</dbReference>
<evidence type="ECO:0000259" key="3">
    <source>
        <dbReference type="Pfam" id="PF10531"/>
    </source>
</evidence>
<dbReference type="Gene3D" id="3.10.560.10">
    <property type="entry name" value="Outer membrane lipoprotein wza domain like"/>
    <property type="match status" value="1"/>
</dbReference>
<evidence type="ECO:0000259" key="2">
    <source>
        <dbReference type="Pfam" id="PF02563"/>
    </source>
</evidence>
<proteinExistence type="predicted"/>
<gene>
    <name evidence="4" type="ORF">ENI96_11055</name>
</gene>
<dbReference type="Pfam" id="PF02563">
    <property type="entry name" value="Poly_export"/>
    <property type="match status" value="1"/>
</dbReference>
<dbReference type="PANTHER" id="PTHR33619">
    <property type="entry name" value="POLYSACCHARIDE EXPORT PROTEIN GFCE-RELATED"/>
    <property type="match status" value="1"/>
</dbReference>
<accession>A0A831RLM8</accession>
<dbReference type="GO" id="GO:0015159">
    <property type="term" value="F:polysaccharide transmembrane transporter activity"/>
    <property type="evidence" value="ECO:0007669"/>
    <property type="project" value="InterPro"/>
</dbReference>
<dbReference type="InterPro" id="IPR049712">
    <property type="entry name" value="Poly_export"/>
</dbReference>
<dbReference type="Gene3D" id="3.30.1950.10">
    <property type="entry name" value="wza like domain"/>
    <property type="match status" value="1"/>
</dbReference>
<comment type="caution">
    <text evidence="4">The sequence shown here is derived from an EMBL/GenBank/DDBJ whole genome shotgun (WGS) entry which is preliminary data.</text>
</comment>